<accession>A0A733UIK3</accession>
<feature type="non-terminal residue" evidence="1">
    <location>
        <position position="44"/>
    </location>
</feature>
<dbReference type="AlphaFoldDB" id="A0A733UIK3"/>
<comment type="caution">
    <text evidence="1">The sequence shown here is derived from an EMBL/GenBank/DDBJ whole genome shotgun (WGS) entry which is preliminary data.</text>
</comment>
<evidence type="ECO:0000313" key="1">
    <source>
        <dbReference type="EMBL" id="HAE6012121.1"/>
    </source>
</evidence>
<name>A0A733UIK3_SALNE</name>
<dbReference type="EMBL" id="DAASLK010000111">
    <property type="protein sequence ID" value="HAE6012121.1"/>
    <property type="molecule type" value="Genomic_DNA"/>
</dbReference>
<organism evidence="1">
    <name type="scientific">Salmonella newport</name>
    <dbReference type="NCBI Taxonomy" id="108619"/>
    <lineage>
        <taxon>Bacteria</taxon>
        <taxon>Pseudomonadati</taxon>
        <taxon>Pseudomonadota</taxon>
        <taxon>Gammaproteobacteria</taxon>
        <taxon>Enterobacterales</taxon>
        <taxon>Enterobacteriaceae</taxon>
        <taxon>Salmonella</taxon>
    </lineage>
</organism>
<protein>
    <submittedName>
        <fullName evidence="1">ATP-binding protein</fullName>
    </submittedName>
</protein>
<proteinExistence type="predicted"/>
<dbReference type="GO" id="GO:0005524">
    <property type="term" value="F:ATP binding"/>
    <property type="evidence" value="ECO:0007669"/>
    <property type="project" value="UniProtKB-KW"/>
</dbReference>
<reference evidence="1" key="1">
    <citation type="journal article" date="2018" name="Genome Biol.">
        <title>SKESA: strategic k-mer extension for scrupulous assemblies.</title>
        <authorList>
            <person name="Souvorov A."/>
            <person name="Agarwala R."/>
            <person name="Lipman D.J."/>
        </authorList>
    </citation>
    <scope>NUCLEOTIDE SEQUENCE</scope>
    <source>
        <strain evidence="1">12-3895</strain>
    </source>
</reference>
<reference evidence="1" key="2">
    <citation type="submission" date="2018-07" db="EMBL/GenBank/DDBJ databases">
        <authorList>
            <consortium name="NCBI Pathogen Detection Project"/>
        </authorList>
    </citation>
    <scope>NUCLEOTIDE SEQUENCE</scope>
    <source>
        <strain evidence="1">12-3895</strain>
    </source>
</reference>
<keyword evidence="1" id="KW-0547">Nucleotide-binding</keyword>
<keyword evidence="1" id="KW-0067">ATP-binding</keyword>
<gene>
    <name evidence="1" type="ORF">G4I65_004542</name>
</gene>
<sequence>MTTTSSIFSKFKAKKNKIKNVDLYFTPSKPIEAPTHLKGRDNEV</sequence>